<feature type="signal peptide" evidence="1">
    <location>
        <begin position="1"/>
        <end position="22"/>
    </location>
</feature>
<comment type="caution">
    <text evidence="2">The sequence shown here is derived from an EMBL/GenBank/DDBJ whole genome shotgun (WGS) entry which is preliminary data.</text>
</comment>
<feature type="chain" id="PRO_5043965454" evidence="1">
    <location>
        <begin position="23"/>
        <end position="150"/>
    </location>
</feature>
<dbReference type="Proteomes" id="UP001497382">
    <property type="component" value="Unassembled WGS sequence"/>
</dbReference>
<evidence type="ECO:0000256" key="1">
    <source>
        <dbReference type="SAM" id="SignalP"/>
    </source>
</evidence>
<dbReference type="EMBL" id="CAXIEN010000171">
    <property type="protein sequence ID" value="CAL1283711.1"/>
    <property type="molecule type" value="Genomic_DNA"/>
</dbReference>
<proteinExistence type="predicted"/>
<keyword evidence="3" id="KW-1185">Reference proteome</keyword>
<organism evidence="2 3">
    <name type="scientific">Larinioides sclopetarius</name>
    <dbReference type="NCBI Taxonomy" id="280406"/>
    <lineage>
        <taxon>Eukaryota</taxon>
        <taxon>Metazoa</taxon>
        <taxon>Ecdysozoa</taxon>
        <taxon>Arthropoda</taxon>
        <taxon>Chelicerata</taxon>
        <taxon>Arachnida</taxon>
        <taxon>Araneae</taxon>
        <taxon>Araneomorphae</taxon>
        <taxon>Entelegynae</taxon>
        <taxon>Araneoidea</taxon>
        <taxon>Araneidae</taxon>
        <taxon>Larinioides</taxon>
    </lineage>
</organism>
<gene>
    <name evidence="2" type="ORF">LARSCL_LOCUS12771</name>
</gene>
<dbReference type="AlphaFoldDB" id="A0AAV2AI43"/>
<accession>A0AAV2AI43</accession>
<evidence type="ECO:0000313" key="3">
    <source>
        <dbReference type="Proteomes" id="UP001497382"/>
    </source>
</evidence>
<keyword evidence="1" id="KW-0732">Signal</keyword>
<protein>
    <submittedName>
        <fullName evidence="2">Uncharacterized protein</fullName>
    </submittedName>
</protein>
<sequence length="150" mass="16795">MDISFMLLPFLLLALGVNLAQGSSCFGKCKFDKSCKTTNYIQHSACAYSCVCNGQSTYYVEDSFTQCGRGKRCYQGDCLTEVPRRCQAIYGINYLGLLNPSNPCVYYCLNLYAPCILYEENFANGGRCYTYSNYAGRCFNGRCTAGFIRL</sequence>
<reference evidence="2 3" key="1">
    <citation type="submission" date="2024-04" db="EMBL/GenBank/DDBJ databases">
        <authorList>
            <person name="Rising A."/>
            <person name="Reimegard J."/>
            <person name="Sonavane S."/>
            <person name="Akerstrom W."/>
            <person name="Nylinder S."/>
            <person name="Hedman E."/>
            <person name="Kallberg Y."/>
        </authorList>
    </citation>
    <scope>NUCLEOTIDE SEQUENCE [LARGE SCALE GENOMIC DNA]</scope>
</reference>
<evidence type="ECO:0000313" key="2">
    <source>
        <dbReference type="EMBL" id="CAL1283711.1"/>
    </source>
</evidence>
<name>A0AAV2AI43_9ARAC</name>